<protein>
    <submittedName>
        <fullName evidence="1">Uncharacterized protein</fullName>
    </submittedName>
</protein>
<dbReference type="PANTHER" id="PTHR48049">
    <property type="entry name" value="GLYCOSYLTRANSFERASE"/>
    <property type="match status" value="1"/>
</dbReference>
<organism evidence="1 2">
    <name type="scientific">Solanum pinnatisectum</name>
    <name type="common">tansyleaf nightshade</name>
    <dbReference type="NCBI Taxonomy" id="50273"/>
    <lineage>
        <taxon>Eukaryota</taxon>
        <taxon>Viridiplantae</taxon>
        <taxon>Streptophyta</taxon>
        <taxon>Embryophyta</taxon>
        <taxon>Tracheophyta</taxon>
        <taxon>Spermatophyta</taxon>
        <taxon>Magnoliopsida</taxon>
        <taxon>eudicotyledons</taxon>
        <taxon>Gunneridae</taxon>
        <taxon>Pentapetalae</taxon>
        <taxon>asterids</taxon>
        <taxon>lamiids</taxon>
        <taxon>Solanales</taxon>
        <taxon>Solanaceae</taxon>
        <taxon>Solanoideae</taxon>
        <taxon>Solaneae</taxon>
        <taxon>Solanum</taxon>
    </lineage>
</organism>
<sequence>MPVLDDKTLLPENAEASVDVPAEQIQYLKAAYDLLQQPVQHFIDDEKPDWIIADFAQHWVLMSMRYVEDASSASFAQRGSEILSACRAIVVRSCKEIDDVYIDTLHKIVDKPVFPVGLLLSPSPSTNLFSSDTSVQSIFKWLDQQKSGSILFVGFGSECKPIWGGGWGSVTESLQYGHVVVVLAFVYDQGFNGRFLMEKGLGIEVEKNEEDGSFTRNEIEKALKYVIVSKEGEELRVGAKEAAAIFGDQMLHDSYVASFVEYLNNNREEISTD</sequence>
<accession>A0AAV9MP50</accession>
<dbReference type="PANTHER" id="PTHR48049:SF57">
    <property type="entry name" value="UDP-GLYCOSYLTRANSFERASE 91C1-LIKE"/>
    <property type="match status" value="1"/>
</dbReference>
<dbReference type="GO" id="GO:0035251">
    <property type="term" value="F:UDP-glucosyltransferase activity"/>
    <property type="evidence" value="ECO:0007669"/>
    <property type="project" value="InterPro"/>
</dbReference>
<dbReference type="Gene3D" id="3.40.50.2000">
    <property type="entry name" value="Glycogen Phosphorylase B"/>
    <property type="match status" value="2"/>
</dbReference>
<name>A0AAV9MP50_9SOLN</name>
<evidence type="ECO:0000313" key="1">
    <source>
        <dbReference type="EMBL" id="KAK4738825.1"/>
    </source>
</evidence>
<dbReference type="AlphaFoldDB" id="A0AAV9MP50"/>
<dbReference type="InterPro" id="IPR050481">
    <property type="entry name" value="UDP-glycosyltransf_plant"/>
</dbReference>
<comment type="caution">
    <text evidence="1">The sequence shown here is derived from an EMBL/GenBank/DDBJ whole genome shotgun (WGS) entry which is preliminary data.</text>
</comment>
<dbReference type="EMBL" id="JAWPEI010000001">
    <property type="protein sequence ID" value="KAK4738825.1"/>
    <property type="molecule type" value="Genomic_DNA"/>
</dbReference>
<dbReference type="SUPFAM" id="SSF53756">
    <property type="entry name" value="UDP-Glycosyltransferase/glycogen phosphorylase"/>
    <property type="match status" value="1"/>
</dbReference>
<dbReference type="Proteomes" id="UP001311915">
    <property type="component" value="Unassembled WGS sequence"/>
</dbReference>
<proteinExistence type="predicted"/>
<evidence type="ECO:0000313" key="2">
    <source>
        <dbReference type="Proteomes" id="UP001311915"/>
    </source>
</evidence>
<keyword evidence="2" id="KW-1185">Reference proteome</keyword>
<gene>
    <name evidence="1" type="ORF">R3W88_002522</name>
</gene>
<reference evidence="1 2" key="1">
    <citation type="submission" date="2023-10" db="EMBL/GenBank/DDBJ databases">
        <title>Genome-Wide Identification Analysis in wild type Solanum Pinnatisectum Reveals Some Genes Defensing Phytophthora Infestans.</title>
        <authorList>
            <person name="Sun C."/>
        </authorList>
    </citation>
    <scope>NUCLEOTIDE SEQUENCE [LARGE SCALE GENOMIC DNA]</scope>
    <source>
        <strain evidence="1">LQN</strain>
        <tissue evidence="1">Leaf</tissue>
    </source>
</reference>